<name>A0A7W7F6C4_9SPHN</name>
<evidence type="ECO:0000256" key="6">
    <source>
        <dbReference type="ARBA" id="ARBA00022723"/>
    </source>
</evidence>
<dbReference type="EMBL" id="JACHNZ010000018">
    <property type="protein sequence ID" value="MBB4632196.1"/>
    <property type="molecule type" value="Genomic_DNA"/>
</dbReference>
<proteinExistence type="inferred from homology"/>
<evidence type="ECO:0000256" key="1">
    <source>
        <dbReference type="ARBA" id="ARBA00004496"/>
    </source>
</evidence>
<comment type="subcellular location">
    <subcellularLocation>
        <location evidence="1">Cytoplasm</location>
    </subcellularLocation>
</comment>
<dbReference type="GO" id="GO:0005737">
    <property type="term" value="C:cytoplasm"/>
    <property type="evidence" value="ECO:0007669"/>
    <property type="project" value="UniProtKB-SubCell"/>
</dbReference>
<gene>
    <name evidence="11" type="ORF">GGQ98_001815</name>
</gene>
<reference evidence="11 12" key="1">
    <citation type="submission" date="2020-08" db="EMBL/GenBank/DDBJ databases">
        <title>Genomic Encyclopedia of Type Strains, Phase IV (KMG-IV): sequencing the most valuable type-strain genomes for metagenomic binning, comparative biology and taxonomic classification.</title>
        <authorList>
            <person name="Goeker M."/>
        </authorList>
    </citation>
    <scope>NUCLEOTIDE SEQUENCE [LARGE SCALE GENOMIC DNA]</scope>
    <source>
        <strain evidence="11 12">DSM 17328</strain>
    </source>
</reference>
<keyword evidence="9" id="KW-0460">Magnesium</keyword>
<dbReference type="InterPro" id="IPR003442">
    <property type="entry name" value="T6A_TsaE"/>
</dbReference>
<dbReference type="InterPro" id="IPR027417">
    <property type="entry name" value="P-loop_NTPase"/>
</dbReference>
<organism evidence="11 12">
    <name type="scientific">Sphingosinicella soli</name>
    <dbReference type="NCBI Taxonomy" id="333708"/>
    <lineage>
        <taxon>Bacteria</taxon>
        <taxon>Pseudomonadati</taxon>
        <taxon>Pseudomonadota</taxon>
        <taxon>Alphaproteobacteria</taxon>
        <taxon>Sphingomonadales</taxon>
        <taxon>Sphingosinicellaceae</taxon>
        <taxon>Sphingosinicella</taxon>
    </lineage>
</organism>
<evidence type="ECO:0000256" key="5">
    <source>
        <dbReference type="ARBA" id="ARBA00022694"/>
    </source>
</evidence>
<sequence length="146" mass="15890">MIVLADEAATTAFGHRLAQRLAPGDVVLLSGDLGAGKTALARGMLAGLDHVGEVPSPTFTLVQSYEVPGVRLPVWHVDLYRLSNPDEVDELGLDEILADGTLIIEWPERTQARWPDALHLTLTDTGEGSRRLTAHVPPAWEARWPI</sequence>
<keyword evidence="6" id="KW-0479">Metal-binding</keyword>
<dbReference type="PANTHER" id="PTHR33540:SF2">
    <property type="entry name" value="TRNA THREONYLCARBAMOYLADENOSINE BIOSYNTHESIS PROTEIN TSAE"/>
    <property type="match status" value="1"/>
</dbReference>
<dbReference type="PANTHER" id="PTHR33540">
    <property type="entry name" value="TRNA THREONYLCARBAMOYLADENOSINE BIOSYNTHESIS PROTEIN TSAE"/>
    <property type="match status" value="1"/>
</dbReference>
<comment type="similarity">
    <text evidence="2">Belongs to the TsaE family.</text>
</comment>
<comment type="caution">
    <text evidence="11">The sequence shown here is derived from an EMBL/GenBank/DDBJ whole genome shotgun (WGS) entry which is preliminary data.</text>
</comment>
<evidence type="ECO:0000256" key="8">
    <source>
        <dbReference type="ARBA" id="ARBA00022840"/>
    </source>
</evidence>
<dbReference type="AlphaFoldDB" id="A0A7W7F6C4"/>
<evidence type="ECO:0000256" key="3">
    <source>
        <dbReference type="ARBA" id="ARBA00019010"/>
    </source>
</evidence>
<keyword evidence="8" id="KW-0067">ATP-binding</keyword>
<evidence type="ECO:0000256" key="2">
    <source>
        <dbReference type="ARBA" id="ARBA00007599"/>
    </source>
</evidence>
<evidence type="ECO:0000313" key="12">
    <source>
        <dbReference type="Proteomes" id="UP000566324"/>
    </source>
</evidence>
<dbReference type="GO" id="GO:0046872">
    <property type="term" value="F:metal ion binding"/>
    <property type="evidence" value="ECO:0007669"/>
    <property type="project" value="UniProtKB-KW"/>
</dbReference>
<evidence type="ECO:0000256" key="4">
    <source>
        <dbReference type="ARBA" id="ARBA00022490"/>
    </source>
</evidence>
<keyword evidence="4" id="KW-0963">Cytoplasm</keyword>
<keyword evidence="7" id="KW-0547">Nucleotide-binding</keyword>
<dbReference type="Proteomes" id="UP000566324">
    <property type="component" value="Unassembled WGS sequence"/>
</dbReference>
<evidence type="ECO:0000256" key="9">
    <source>
        <dbReference type="ARBA" id="ARBA00022842"/>
    </source>
</evidence>
<accession>A0A7W7F6C4</accession>
<dbReference type="NCBIfam" id="TIGR00150">
    <property type="entry name" value="T6A_YjeE"/>
    <property type="match status" value="1"/>
</dbReference>
<evidence type="ECO:0000313" key="11">
    <source>
        <dbReference type="EMBL" id="MBB4632196.1"/>
    </source>
</evidence>
<dbReference type="SUPFAM" id="SSF52540">
    <property type="entry name" value="P-loop containing nucleoside triphosphate hydrolases"/>
    <property type="match status" value="1"/>
</dbReference>
<keyword evidence="5" id="KW-0819">tRNA processing</keyword>
<keyword evidence="12" id="KW-1185">Reference proteome</keyword>
<evidence type="ECO:0000256" key="7">
    <source>
        <dbReference type="ARBA" id="ARBA00022741"/>
    </source>
</evidence>
<dbReference type="GO" id="GO:0005524">
    <property type="term" value="F:ATP binding"/>
    <property type="evidence" value="ECO:0007669"/>
    <property type="project" value="UniProtKB-KW"/>
</dbReference>
<dbReference type="Pfam" id="PF02367">
    <property type="entry name" value="TsaE"/>
    <property type="match status" value="1"/>
</dbReference>
<protein>
    <recommendedName>
        <fullName evidence="3">tRNA threonylcarbamoyladenosine biosynthesis protein TsaE</fullName>
    </recommendedName>
    <alternativeName>
        <fullName evidence="10">t(6)A37 threonylcarbamoyladenosine biosynthesis protein TsaE</fullName>
    </alternativeName>
</protein>
<dbReference type="Gene3D" id="3.40.50.300">
    <property type="entry name" value="P-loop containing nucleotide triphosphate hydrolases"/>
    <property type="match status" value="1"/>
</dbReference>
<dbReference type="GO" id="GO:0002949">
    <property type="term" value="P:tRNA threonylcarbamoyladenosine modification"/>
    <property type="evidence" value="ECO:0007669"/>
    <property type="project" value="InterPro"/>
</dbReference>
<evidence type="ECO:0000256" key="10">
    <source>
        <dbReference type="ARBA" id="ARBA00032441"/>
    </source>
</evidence>